<evidence type="ECO:0000256" key="1">
    <source>
        <dbReference type="SAM" id="SignalP"/>
    </source>
</evidence>
<dbReference type="PANTHER" id="PTHR34714">
    <property type="entry name" value="EGF-LIKE DOMAIN-CONTAINING PROTEIN"/>
    <property type="match status" value="1"/>
</dbReference>
<evidence type="ECO:0000313" key="3">
    <source>
        <dbReference type="Proteomes" id="UP000015100"/>
    </source>
</evidence>
<dbReference type="PANTHER" id="PTHR34714:SF2">
    <property type="entry name" value="EGF-LIKE DOMAIN-CONTAINING PROTEIN"/>
    <property type="match status" value="1"/>
</dbReference>
<dbReference type="OrthoDB" id="3763773at2759"/>
<dbReference type="EMBL" id="AQGS01000046">
    <property type="protein sequence ID" value="EPS44438.1"/>
    <property type="molecule type" value="Genomic_DNA"/>
</dbReference>
<feature type="chain" id="PRO_5004549232" description="Tc toxin complex TcA C-terminal TcB-binding domain-containing protein" evidence="1">
    <location>
        <begin position="24"/>
        <end position="851"/>
    </location>
</feature>
<reference evidence="2 3" key="1">
    <citation type="journal article" date="2013" name="PLoS Genet.">
        <title>Genomic mechanisms accounting for the adaptation to parasitism in nematode-trapping fungi.</title>
        <authorList>
            <person name="Meerupati T."/>
            <person name="Andersson K.M."/>
            <person name="Friman E."/>
            <person name="Kumar D."/>
            <person name="Tunlid A."/>
            <person name="Ahren D."/>
        </authorList>
    </citation>
    <scope>NUCLEOTIDE SEQUENCE [LARGE SCALE GENOMIC DNA]</scope>
    <source>
        <strain evidence="2 3">CBS 200.50</strain>
    </source>
</reference>
<sequence length="851" mass="93490">MVAFSKLSLLLSATAVALPSTFAIPLTSPRDLVQYSKRQNDPALAQRYDAILSNVELNEYATTLYQNYRGKDSKRVFLRKPYMNLGEAISTVKAKITNYSAEIYIYTDLLQFAGNTAIEVPKRTTLYLFAREVSALASQQGAMTIKYDQSVVVFFATPELPGNFPVKFMDAAGGTHEISITVPDDAYGVIVEVVAGGPTPTPEPVDAPDFALKAMDYMGDLSLTAETFVEDDLPRLLQFQQVLATAWKASNPQLAMKIYNYIVKTTNNSAPALPIYKQAITSLSKLKLISDPLQKYVPNLNISQIKLVLDDHLAVAQTFEESFNAFSQQQANAQTAVDTAMDAFTNSKLAVEKYKFLEGQAKARLEFAVQAMNDAVFNYNQTYNDLPLRLKTFQSGIAEWATDQMGKFLLNVFMAVGTIVLTIGAGAIGAAALPATAVGGSLPFKDITSAMNVIREAESATDNVKAAADSIKYMVDNISKALTMMASTMTTLNTLLATTLPALKPEGFQVKSYNIPVDPLERVDIINLSASWDNWRVLNELSWSKLSESQKKIDGAAEYYGALYALSNNGKAVVAAQAAYIQIFDDYMEASVNLQTAQAQNQVLQGAVNRLQDPLVFQTFKRAMFDRLIAVRSWVAVEFNDYASAYQYYTLSTEPPAFVPVMSPASYYTSAVADLQSDATHAQTTFRSQIQTFSISSTDAGNIFGTNWKNDIQTLSGLTFSIPTNSSYFSSVSRVRVQKLRCYLVGSTSEEVRTTVTISGAFEDKGLSYPYNPLKFVSDSTPLGFYYVPSSNDPNEANTNLIRQDGLYARQNVFMTPTPFAVWNIKVEDAAKALQGVSKLVLLVTAEVTHH</sequence>
<name>S8BY79_DACHA</name>
<keyword evidence="3" id="KW-1185">Reference proteome</keyword>
<evidence type="ECO:0008006" key="4">
    <source>
        <dbReference type="Google" id="ProtNLM"/>
    </source>
</evidence>
<proteinExistence type="predicted"/>
<gene>
    <name evidence="2" type="ORF">H072_1539</name>
</gene>
<evidence type="ECO:0000313" key="2">
    <source>
        <dbReference type="EMBL" id="EPS44438.1"/>
    </source>
</evidence>
<protein>
    <recommendedName>
        <fullName evidence="4">Tc toxin complex TcA C-terminal TcB-binding domain-containing protein</fullName>
    </recommendedName>
</protein>
<accession>S8BY79</accession>
<comment type="caution">
    <text evidence="2">The sequence shown here is derived from an EMBL/GenBank/DDBJ whole genome shotgun (WGS) entry which is preliminary data.</text>
</comment>
<keyword evidence="1" id="KW-0732">Signal</keyword>
<dbReference type="AlphaFoldDB" id="S8BY79"/>
<dbReference type="eggNOG" id="ENOG502SIS9">
    <property type="taxonomic scope" value="Eukaryota"/>
</dbReference>
<dbReference type="HOGENOM" id="CLU_350550_0_0_1"/>
<dbReference type="OMA" id="DWELECD"/>
<organism evidence="2 3">
    <name type="scientific">Dactylellina haptotyla (strain CBS 200.50)</name>
    <name type="common">Nematode-trapping fungus</name>
    <name type="synonym">Monacrosporium haptotylum</name>
    <dbReference type="NCBI Taxonomy" id="1284197"/>
    <lineage>
        <taxon>Eukaryota</taxon>
        <taxon>Fungi</taxon>
        <taxon>Dikarya</taxon>
        <taxon>Ascomycota</taxon>
        <taxon>Pezizomycotina</taxon>
        <taxon>Orbiliomycetes</taxon>
        <taxon>Orbiliales</taxon>
        <taxon>Orbiliaceae</taxon>
        <taxon>Dactylellina</taxon>
    </lineage>
</organism>
<feature type="signal peptide" evidence="1">
    <location>
        <begin position="1"/>
        <end position="23"/>
    </location>
</feature>
<reference evidence="3" key="2">
    <citation type="submission" date="2013-04" db="EMBL/GenBank/DDBJ databases">
        <title>Genomic mechanisms accounting for the adaptation to parasitism in nematode-trapping fungi.</title>
        <authorList>
            <person name="Ahren D.G."/>
        </authorList>
    </citation>
    <scope>NUCLEOTIDE SEQUENCE [LARGE SCALE GENOMIC DNA]</scope>
    <source>
        <strain evidence="3">CBS 200.50</strain>
    </source>
</reference>
<dbReference type="Proteomes" id="UP000015100">
    <property type="component" value="Unassembled WGS sequence"/>
</dbReference>